<keyword evidence="3" id="KW-1185">Reference proteome</keyword>
<proteinExistence type="predicted"/>
<accession>A0A521AHR0</accession>
<dbReference type="Pfam" id="PF09626">
    <property type="entry name" value="DHC"/>
    <property type="match status" value="1"/>
</dbReference>
<dbReference type="OrthoDB" id="679921at2"/>
<dbReference type="SUPFAM" id="SSF46626">
    <property type="entry name" value="Cytochrome c"/>
    <property type="match status" value="1"/>
</dbReference>
<sequence length="101" mass="11116">MKKTILSLMAIMLFAAACGTKKTAVAETAPAEKEIKAKELTPELAAGKSLYENSCARCHKLYEPKAYTKTEWTPILVKMGKKAKLDETQMASITSYIDSQL</sequence>
<dbReference type="GO" id="GO:0020037">
    <property type="term" value="F:heme binding"/>
    <property type="evidence" value="ECO:0007669"/>
    <property type="project" value="InterPro"/>
</dbReference>
<feature type="signal peptide" evidence="1">
    <location>
        <begin position="1"/>
        <end position="17"/>
    </location>
</feature>
<reference evidence="2 3" key="1">
    <citation type="submission" date="2017-05" db="EMBL/GenBank/DDBJ databases">
        <authorList>
            <person name="Varghese N."/>
            <person name="Submissions S."/>
        </authorList>
    </citation>
    <scope>NUCLEOTIDE SEQUENCE [LARGE SCALE GENOMIC DNA]</scope>
    <source>
        <strain evidence="2 3">DSM 29982</strain>
    </source>
</reference>
<gene>
    <name evidence="2" type="ORF">SAMN06265220_101159</name>
</gene>
<dbReference type="RefSeq" id="WP_111377894.1">
    <property type="nucleotide sequence ID" value="NZ_CP043612.1"/>
</dbReference>
<dbReference type="InterPro" id="IPR036909">
    <property type="entry name" value="Cyt_c-like_dom_sf"/>
</dbReference>
<feature type="chain" id="PRO_5021921442" evidence="1">
    <location>
        <begin position="18"/>
        <end position="101"/>
    </location>
</feature>
<dbReference type="PROSITE" id="PS51257">
    <property type="entry name" value="PROKAR_LIPOPROTEIN"/>
    <property type="match status" value="1"/>
</dbReference>
<dbReference type="Gene3D" id="1.10.760.10">
    <property type="entry name" value="Cytochrome c-like domain"/>
    <property type="match status" value="1"/>
</dbReference>
<dbReference type="AlphaFoldDB" id="A0A521AHR0"/>
<dbReference type="GO" id="GO:0009055">
    <property type="term" value="F:electron transfer activity"/>
    <property type="evidence" value="ECO:0007669"/>
    <property type="project" value="InterPro"/>
</dbReference>
<protein>
    <submittedName>
        <fullName evidence="2">Dihaem cytochrome c</fullName>
    </submittedName>
</protein>
<organism evidence="2 3">
    <name type="scientific">Flavobacterium nitrogenifigens</name>
    <dbReference type="NCBI Taxonomy" id="1617283"/>
    <lineage>
        <taxon>Bacteria</taxon>
        <taxon>Pseudomonadati</taxon>
        <taxon>Bacteroidota</taxon>
        <taxon>Flavobacteriia</taxon>
        <taxon>Flavobacteriales</taxon>
        <taxon>Flavobacteriaceae</taxon>
        <taxon>Flavobacterium</taxon>
    </lineage>
</organism>
<evidence type="ECO:0000313" key="3">
    <source>
        <dbReference type="Proteomes" id="UP000319267"/>
    </source>
</evidence>
<name>A0A521AHR0_9FLAO</name>
<dbReference type="InterPro" id="IPR018588">
    <property type="entry name" value="Dihaem_cytochrome-c"/>
</dbReference>
<dbReference type="EMBL" id="FXTQ01000001">
    <property type="protein sequence ID" value="SMO34364.1"/>
    <property type="molecule type" value="Genomic_DNA"/>
</dbReference>
<evidence type="ECO:0000313" key="2">
    <source>
        <dbReference type="EMBL" id="SMO34364.1"/>
    </source>
</evidence>
<keyword evidence="1" id="KW-0732">Signal</keyword>
<dbReference type="Proteomes" id="UP000319267">
    <property type="component" value="Unassembled WGS sequence"/>
</dbReference>
<evidence type="ECO:0000256" key="1">
    <source>
        <dbReference type="SAM" id="SignalP"/>
    </source>
</evidence>